<organism evidence="3 4">
    <name type="scientific">Pelobates cultripes</name>
    <name type="common">Western spadefoot toad</name>
    <dbReference type="NCBI Taxonomy" id="61616"/>
    <lineage>
        <taxon>Eukaryota</taxon>
        <taxon>Metazoa</taxon>
        <taxon>Chordata</taxon>
        <taxon>Craniata</taxon>
        <taxon>Vertebrata</taxon>
        <taxon>Euteleostomi</taxon>
        <taxon>Amphibia</taxon>
        <taxon>Batrachia</taxon>
        <taxon>Anura</taxon>
        <taxon>Pelobatoidea</taxon>
        <taxon>Pelobatidae</taxon>
        <taxon>Pelobates</taxon>
    </lineage>
</organism>
<accession>A0AAD1R245</accession>
<dbReference type="Proteomes" id="UP001295444">
    <property type="component" value="Chromosome 01"/>
</dbReference>
<keyword evidence="4" id="KW-1185">Reference proteome</keyword>
<dbReference type="InterPro" id="IPR008709">
    <property type="entry name" value="Neurochondrin"/>
</dbReference>
<evidence type="ECO:0000313" key="3">
    <source>
        <dbReference type="EMBL" id="CAH2221970.1"/>
    </source>
</evidence>
<comment type="similarity">
    <text evidence="1">Belongs to the neurochondrin family.</text>
</comment>
<reference evidence="3" key="1">
    <citation type="submission" date="2022-03" db="EMBL/GenBank/DDBJ databases">
        <authorList>
            <person name="Alioto T."/>
            <person name="Alioto T."/>
            <person name="Gomez Garrido J."/>
        </authorList>
    </citation>
    <scope>NUCLEOTIDE SEQUENCE</scope>
</reference>
<sequence length="738" mass="81878">MRDVVCQLIDKMTTQPEPSADTSASSSTLDRCLEVLRGAKSDSEQFAALLLVTKCARAGELDDSTRHKIFDAVGFTFPNRLLFSTSTPDGCPAHLFRSLGVTLLACFCTDPTLAVHPQVLNKIPIFNEIVHTPCAEGSKDYPSMVDDTYQCLVGILASPQGAKHLILGDTVSSLCQAYLNHNHGWEQALQILISLLTLLPAKCWKKSSTDLKRLLTKLTLDFSELEDERKFQLAEILPTFLPPSSIVLESSWGNDCLKYLCNGLFKILSSKLSIAQRDPALKLGACLAHTYGSTWIVAEKRAERARFLALLVNLACVEMRMALEVPEPLESRQAFVTACYSLVEMGIEECTKEERPLLKRDQKLQLIQVMQEACGAVMYYLQQRGWEKIEDPFTLASVRLIGAWLAEETSCLKKEVIGLLPFLVHYMRTWYQRGVACRGLSKEVSQMALLSSKWGAVWPGDAIRFLLPAMCHLSAEEGARRVLLSEGVSALLCDYYLQQWDVFSSEDAEPAETRSAAELSLQSCCGVFLNLVVTEPSIIGQEPCFASLLTHLMKSLPNLDSKDGHMVLLANIVTLGLMMSRLLADAPVMQENFSRDFFSAVIRFLRHSHMASSNSDSNKPSISLSERYADAWEEISELWFLGVQAFSSCVSLLPWLSTLVLESGWLQDLLCLLDQVSPASVGSDMVTVLQALLTELTQNSKPCRELILQRGGLEKANLYGMAALEQCLAELYLTKDPV</sequence>
<evidence type="ECO:0000256" key="2">
    <source>
        <dbReference type="ARBA" id="ARBA00018324"/>
    </source>
</evidence>
<evidence type="ECO:0000313" key="4">
    <source>
        <dbReference type="Proteomes" id="UP001295444"/>
    </source>
</evidence>
<dbReference type="AlphaFoldDB" id="A0AAD1R245"/>
<dbReference type="Pfam" id="PF05536">
    <property type="entry name" value="Neurochondrin"/>
    <property type="match status" value="1"/>
</dbReference>
<dbReference type="PANTHER" id="PTHR13109">
    <property type="entry name" value="NEUROCHONDRIN"/>
    <property type="match status" value="1"/>
</dbReference>
<dbReference type="GO" id="GO:0048168">
    <property type="term" value="P:regulation of neuronal synaptic plasticity"/>
    <property type="evidence" value="ECO:0007669"/>
    <property type="project" value="TreeGrafter"/>
</dbReference>
<dbReference type="GO" id="GO:0031175">
    <property type="term" value="P:neuron projection development"/>
    <property type="evidence" value="ECO:0007669"/>
    <property type="project" value="TreeGrafter"/>
</dbReference>
<evidence type="ECO:0000256" key="1">
    <source>
        <dbReference type="ARBA" id="ARBA00006927"/>
    </source>
</evidence>
<name>A0AAD1R245_PELCU</name>
<proteinExistence type="inferred from homology"/>
<dbReference type="GO" id="GO:0030425">
    <property type="term" value="C:dendrite"/>
    <property type="evidence" value="ECO:0007669"/>
    <property type="project" value="TreeGrafter"/>
</dbReference>
<dbReference type="EMBL" id="OW240912">
    <property type="protein sequence ID" value="CAH2221970.1"/>
    <property type="molecule type" value="Genomic_DNA"/>
</dbReference>
<dbReference type="PANTHER" id="PTHR13109:SF7">
    <property type="entry name" value="NEUROCHONDRIN"/>
    <property type="match status" value="1"/>
</dbReference>
<gene>
    <name evidence="3" type="ORF">PECUL_23A001407</name>
</gene>
<protein>
    <recommendedName>
        <fullName evidence="2">Neurochondrin</fullName>
    </recommendedName>
</protein>